<evidence type="ECO:0000256" key="1">
    <source>
        <dbReference type="SAM" id="MobiDB-lite"/>
    </source>
</evidence>
<evidence type="ECO:0000313" key="3">
    <source>
        <dbReference type="Proteomes" id="UP000077266"/>
    </source>
</evidence>
<evidence type="ECO:0000313" key="2">
    <source>
        <dbReference type="EMBL" id="KZV93524.1"/>
    </source>
</evidence>
<keyword evidence="3" id="KW-1185">Reference proteome</keyword>
<feature type="region of interest" description="Disordered" evidence="1">
    <location>
        <begin position="1"/>
        <end position="20"/>
    </location>
</feature>
<dbReference type="AlphaFoldDB" id="A0A165IKE0"/>
<accession>A0A165IKE0</accession>
<proteinExistence type="predicted"/>
<organism evidence="2 3">
    <name type="scientific">Exidia glandulosa HHB12029</name>
    <dbReference type="NCBI Taxonomy" id="1314781"/>
    <lineage>
        <taxon>Eukaryota</taxon>
        <taxon>Fungi</taxon>
        <taxon>Dikarya</taxon>
        <taxon>Basidiomycota</taxon>
        <taxon>Agaricomycotina</taxon>
        <taxon>Agaricomycetes</taxon>
        <taxon>Auriculariales</taxon>
        <taxon>Exidiaceae</taxon>
        <taxon>Exidia</taxon>
    </lineage>
</organism>
<dbReference type="Proteomes" id="UP000077266">
    <property type="component" value="Unassembled WGS sequence"/>
</dbReference>
<reference evidence="2 3" key="1">
    <citation type="journal article" date="2016" name="Mol. Biol. Evol.">
        <title>Comparative Genomics of Early-Diverging Mushroom-Forming Fungi Provides Insights into the Origins of Lignocellulose Decay Capabilities.</title>
        <authorList>
            <person name="Nagy L.G."/>
            <person name="Riley R."/>
            <person name="Tritt A."/>
            <person name="Adam C."/>
            <person name="Daum C."/>
            <person name="Floudas D."/>
            <person name="Sun H."/>
            <person name="Yadav J.S."/>
            <person name="Pangilinan J."/>
            <person name="Larsson K.H."/>
            <person name="Matsuura K."/>
            <person name="Barry K."/>
            <person name="Labutti K."/>
            <person name="Kuo R."/>
            <person name="Ohm R.A."/>
            <person name="Bhattacharya S.S."/>
            <person name="Shirouzu T."/>
            <person name="Yoshinaga Y."/>
            <person name="Martin F.M."/>
            <person name="Grigoriev I.V."/>
            <person name="Hibbett D.S."/>
        </authorList>
    </citation>
    <scope>NUCLEOTIDE SEQUENCE [LARGE SCALE GENOMIC DNA]</scope>
    <source>
        <strain evidence="2 3">HHB12029</strain>
    </source>
</reference>
<sequence length="171" mass="18371">MLIGNSIGDDGNADAGQKDKVNPMIDKDYAEVVQTADNPKELKNFRLRDLLETLLRTIANVFAFTKGYDGYAQGVSFPADLQLFWSRLLLDKGTADSNVVPITTDESSPDLPLGRAVGASLLKGSQALLEALRRLFGVAIEGNTGGTRVTNAFSSKVTVTKDFSLACTDIL</sequence>
<name>A0A165IKE0_EXIGL</name>
<protein>
    <submittedName>
        <fullName evidence="2">Uncharacterized protein</fullName>
    </submittedName>
</protein>
<dbReference type="InParanoid" id="A0A165IKE0"/>
<gene>
    <name evidence="2" type="ORF">EXIGLDRAFT_41624</name>
</gene>
<dbReference type="EMBL" id="KV425988">
    <property type="protein sequence ID" value="KZV93524.1"/>
    <property type="molecule type" value="Genomic_DNA"/>
</dbReference>